<proteinExistence type="predicted"/>
<accession>A0A1D8G9S9</accession>
<evidence type="ECO:0000256" key="1">
    <source>
        <dbReference type="ARBA" id="ARBA00023015"/>
    </source>
</evidence>
<evidence type="ECO:0000256" key="3">
    <source>
        <dbReference type="ARBA" id="ARBA00023163"/>
    </source>
</evidence>
<dbReference type="InterPro" id="IPR009057">
    <property type="entry name" value="Homeodomain-like_sf"/>
</dbReference>
<evidence type="ECO:0000256" key="4">
    <source>
        <dbReference type="SAM" id="MobiDB-lite"/>
    </source>
</evidence>
<feature type="region of interest" description="Disordered" evidence="4">
    <location>
        <begin position="84"/>
        <end position="163"/>
    </location>
</feature>
<dbReference type="InterPro" id="IPR018060">
    <property type="entry name" value="HTH_AraC"/>
</dbReference>
<evidence type="ECO:0000313" key="7">
    <source>
        <dbReference type="Proteomes" id="UP000095349"/>
    </source>
</evidence>
<keyword evidence="3" id="KW-0804">Transcription</keyword>
<reference evidence="6 7" key="1">
    <citation type="submission" date="2016-09" db="EMBL/GenBank/DDBJ databases">
        <title>Streptomyces rubrolavendulae MJM4426 Genome sequencing and assembly.</title>
        <authorList>
            <person name="Kim J.-G."/>
        </authorList>
    </citation>
    <scope>NUCLEOTIDE SEQUENCE [LARGE SCALE GENOMIC DNA]</scope>
    <source>
        <strain evidence="6 7">MJM4426</strain>
    </source>
</reference>
<evidence type="ECO:0000313" key="6">
    <source>
        <dbReference type="EMBL" id="AOT62204.1"/>
    </source>
</evidence>
<dbReference type="KEGG" id="srn:A4G23_05098"/>
<dbReference type="STRING" id="285473.A4G23_05098"/>
<feature type="compositionally biased region" description="Polar residues" evidence="4">
    <location>
        <begin position="136"/>
        <end position="151"/>
    </location>
</feature>
<dbReference type="SUPFAM" id="SSF46689">
    <property type="entry name" value="Homeodomain-like"/>
    <property type="match status" value="1"/>
</dbReference>
<keyword evidence="7" id="KW-1185">Reference proteome</keyword>
<dbReference type="Proteomes" id="UP000095349">
    <property type="component" value="Chromosome"/>
</dbReference>
<dbReference type="InterPro" id="IPR018062">
    <property type="entry name" value="HTH_AraC-typ_CS"/>
</dbReference>
<dbReference type="SMART" id="SM00342">
    <property type="entry name" value="HTH_ARAC"/>
    <property type="match status" value="1"/>
</dbReference>
<dbReference type="PANTHER" id="PTHR43436">
    <property type="entry name" value="ARAC-FAMILY TRANSCRIPTIONAL REGULATOR"/>
    <property type="match status" value="1"/>
</dbReference>
<evidence type="ECO:0000256" key="2">
    <source>
        <dbReference type="ARBA" id="ARBA00023125"/>
    </source>
</evidence>
<evidence type="ECO:0000259" key="5">
    <source>
        <dbReference type="PROSITE" id="PS01124"/>
    </source>
</evidence>
<dbReference type="PROSITE" id="PS01124">
    <property type="entry name" value="HTH_ARAC_FAMILY_2"/>
    <property type="match status" value="1"/>
</dbReference>
<keyword evidence="1" id="KW-0805">Transcription regulation</keyword>
<dbReference type="PANTHER" id="PTHR43436:SF1">
    <property type="entry name" value="TRANSCRIPTIONAL REGULATORY PROTEIN"/>
    <property type="match status" value="1"/>
</dbReference>
<dbReference type="Pfam" id="PF12833">
    <property type="entry name" value="HTH_18"/>
    <property type="match status" value="1"/>
</dbReference>
<dbReference type="PATRIC" id="fig|285473.5.peg.5372"/>
<gene>
    <name evidence="6" type="ORF">A4G23_05098</name>
</gene>
<dbReference type="GO" id="GO:0043565">
    <property type="term" value="F:sequence-specific DNA binding"/>
    <property type="evidence" value="ECO:0007669"/>
    <property type="project" value="InterPro"/>
</dbReference>
<feature type="domain" description="HTH araC/xylS-type" evidence="5">
    <location>
        <begin position="1"/>
        <end position="74"/>
    </location>
</feature>
<dbReference type="PROSITE" id="PS00041">
    <property type="entry name" value="HTH_ARAC_FAMILY_1"/>
    <property type="match status" value="1"/>
</dbReference>
<protein>
    <submittedName>
        <fullName evidence="6">Transcriptional activator FtrA</fullName>
    </submittedName>
</protein>
<dbReference type="EMBL" id="CP017316">
    <property type="protein sequence ID" value="AOT62204.1"/>
    <property type="molecule type" value="Genomic_DNA"/>
</dbReference>
<dbReference type="GO" id="GO:0003700">
    <property type="term" value="F:DNA-binding transcription factor activity"/>
    <property type="evidence" value="ECO:0007669"/>
    <property type="project" value="InterPro"/>
</dbReference>
<dbReference type="AlphaFoldDB" id="A0A1D8G9S9"/>
<keyword evidence="2" id="KW-0238">DNA-binding</keyword>
<sequence length="163" mass="17716">MSVSAFHRNFHAVTAMSPIQFQKQIRLQAARLMMANRPHDVTGVGHRVGYDSPSQFSREYKRQFGVPPSVDAARLRRRVDHAAAACQGLSGPRSGVLRPGGRRSDAPAPAAPAPRPRREALRARGRLQQVLPGSTGVRSTRYASTAVSTQAPARPYAVWPSPS</sequence>
<name>A0A1D8G9S9_9ACTN</name>
<organism evidence="6 7">
    <name type="scientific">Streptomyces rubrolavendulae</name>
    <dbReference type="NCBI Taxonomy" id="285473"/>
    <lineage>
        <taxon>Bacteria</taxon>
        <taxon>Bacillati</taxon>
        <taxon>Actinomycetota</taxon>
        <taxon>Actinomycetes</taxon>
        <taxon>Kitasatosporales</taxon>
        <taxon>Streptomycetaceae</taxon>
        <taxon>Streptomyces</taxon>
    </lineage>
</organism>
<dbReference type="Gene3D" id="1.10.10.60">
    <property type="entry name" value="Homeodomain-like"/>
    <property type="match status" value="2"/>
</dbReference>